<keyword evidence="2" id="KW-0472">Membrane</keyword>
<feature type="transmembrane region" description="Helical" evidence="2">
    <location>
        <begin position="138"/>
        <end position="164"/>
    </location>
</feature>
<feature type="compositionally biased region" description="Low complexity" evidence="1">
    <location>
        <begin position="285"/>
        <end position="296"/>
    </location>
</feature>
<protein>
    <submittedName>
        <fullName evidence="3">Uncharacterized protein</fullName>
    </submittedName>
</protein>
<feature type="compositionally biased region" description="Basic residues" evidence="1">
    <location>
        <begin position="297"/>
        <end position="306"/>
    </location>
</feature>
<evidence type="ECO:0000256" key="2">
    <source>
        <dbReference type="SAM" id="Phobius"/>
    </source>
</evidence>
<feature type="region of interest" description="Disordered" evidence="1">
    <location>
        <begin position="196"/>
        <end position="336"/>
    </location>
</feature>
<organism evidence="3">
    <name type="scientific">Lepeophtheirus salmonis</name>
    <name type="common">Salmon louse</name>
    <name type="synonym">Caligus salmonis</name>
    <dbReference type="NCBI Taxonomy" id="72036"/>
    <lineage>
        <taxon>Eukaryota</taxon>
        <taxon>Metazoa</taxon>
        <taxon>Ecdysozoa</taxon>
        <taxon>Arthropoda</taxon>
        <taxon>Crustacea</taxon>
        <taxon>Multicrustacea</taxon>
        <taxon>Hexanauplia</taxon>
        <taxon>Copepoda</taxon>
        <taxon>Siphonostomatoida</taxon>
        <taxon>Caligidae</taxon>
        <taxon>Lepeophtheirus</taxon>
    </lineage>
</organism>
<feature type="transmembrane region" description="Helical" evidence="2">
    <location>
        <begin position="89"/>
        <end position="112"/>
    </location>
</feature>
<feature type="compositionally biased region" description="Basic residues" evidence="1">
    <location>
        <begin position="251"/>
        <end position="263"/>
    </location>
</feature>
<keyword evidence="2" id="KW-0812">Transmembrane</keyword>
<dbReference type="AlphaFoldDB" id="A0A0K2TYI1"/>
<dbReference type="InterPro" id="IPR053077">
    <property type="entry name" value="MARVEL_domain_protein_3"/>
</dbReference>
<dbReference type="PANTHER" id="PTHR34609">
    <property type="entry name" value="GEO08273P1-RELATED"/>
    <property type="match status" value="1"/>
</dbReference>
<feature type="transmembrane region" description="Helical" evidence="2">
    <location>
        <begin position="12"/>
        <end position="39"/>
    </location>
</feature>
<dbReference type="OrthoDB" id="10566888at2759"/>
<keyword evidence="2" id="KW-1133">Transmembrane helix</keyword>
<evidence type="ECO:0000256" key="1">
    <source>
        <dbReference type="SAM" id="MobiDB-lite"/>
    </source>
</evidence>
<name>A0A0K2TYI1_LEPSM</name>
<sequence>MELRIRECCCSLATFVRIFGLVMIFAYILSAVGVILWYGLFTEENSEHSRLLLVIFILGLSFVFLGILVNLLLLFGLSCNKRTLFLPWLVFHFMIILGCFALGLFIIIHYTILEPSKRANGEEEYEKAFDGDSQTTQAMAVVSVIPLLVGIFLMFMWIFVDQLFIQMRAMKKKKNIEIGASTLSLAYSVKNDPLRPHHSIPVSRRILKQPPPPRYVQSLPRSTGGGKARKLGGRRVELSHKTSSASTSTSLHRRRVASRLKKSKSLEQILDSSSSSMSGPHYWVSNGNIPSSNSGSHRSHRKRRREVKSMAPSYCTMERSSRSKSAPLRKEDSGGGQRAVEFLDAYDEASYLPPPVLDESQPYIGDCDLSGLVPPPPIDSDTGKSVTIASEVTEYRYPGK</sequence>
<feature type="transmembrane region" description="Helical" evidence="2">
    <location>
        <begin position="51"/>
        <end position="77"/>
    </location>
</feature>
<dbReference type="PANTHER" id="PTHR34609:SF17">
    <property type="entry name" value="GEO08273P1-RELATED"/>
    <property type="match status" value="1"/>
</dbReference>
<reference evidence="3" key="1">
    <citation type="submission" date="2014-05" db="EMBL/GenBank/DDBJ databases">
        <authorList>
            <person name="Chronopoulou M."/>
        </authorList>
    </citation>
    <scope>NUCLEOTIDE SEQUENCE</scope>
    <source>
        <tissue evidence="3">Whole organism</tissue>
    </source>
</reference>
<accession>A0A0K2TYI1</accession>
<dbReference type="EMBL" id="HACA01013723">
    <property type="protein sequence ID" value="CDW31084.1"/>
    <property type="molecule type" value="Transcribed_RNA"/>
</dbReference>
<proteinExistence type="predicted"/>
<evidence type="ECO:0000313" key="3">
    <source>
        <dbReference type="EMBL" id="CDW31084.1"/>
    </source>
</evidence>